<evidence type="ECO:0000256" key="1">
    <source>
        <dbReference type="SAM" id="MobiDB-lite"/>
    </source>
</evidence>
<comment type="caution">
    <text evidence="2">The sequence shown here is derived from an EMBL/GenBank/DDBJ whole genome shotgun (WGS) entry which is preliminary data.</text>
</comment>
<reference evidence="2 3" key="1">
    <citation type="submission" date="2024-06" db="EMBL/GenBank/DDBJ databases">
        <title>The Natural Products Discovery Center: Release of the First 8490 Sequenced Strains for Exploring Actinobacteria Biosynthetic Diversity.</title>
        <authorList>
            <person name="Kalkreuter E."/>
            <person name="Kautsar S.A."/>
            <person name="Yang D."/>
            <person name="Bader C.D."/>
            <person name="Teijaro C.N."/>
            <person name="Fluegel L."/>
            <person name="Davis C.M."/>
            <person name="Simpson J.R."/>
            <person name="Lauterbach L."/>
            <person name="Steele A.D."/>
            <person name="Gui C."/>
            <person name="Meng S."/>
            <person name="Li G."/>
            <person name="Viehrig K."/>
            <person name="Ye F."/>
            <person name="Su P."/>
            <person name="Kiefer A.F."/>
            <person name="Nichols A."/>
            <person name="Cepeda A.J."/>
            <person name="Yan W."/>
            <person name="Fan B."/>
            <person name="Jiang Y."/>
            <person name="Adhikari A."/>
            <person name="Zheng C.-J."/>
            <person name="Schuster L."/>
            <person name="Cowan T.M."/>
            <person name="Smanski M.J."/>
            <person name="Chevrette M.G."/>
            <person name="De Carvalho L.P.S."/>
            <person name="Shen B."/>
        </authorList>
    </citation>
    <scope>NUCLEOTIDE SEQUENCE [LARGE SCALE GENOMIC DNA]</scope>
    <source>
        <strain evidence="2 3">NPDC038104</strain>
    </source>
</reference>
<evidence type="ECO:0000313" key="2">
    <source>
        <dbReference type="EMBL" id="MEU3553165.1"/>
    </source>
</evidence>
<feature type="region of interest" description="Disordered" evidence="1">
    <location>
        <begin position="1"/>
        <end position="44"/>
    </location>
</feature>
<protein>
    <submittedName>
        <fullName evidence="2">DUF5304 family protein</fullName>
    </submittedName>
</protein>
<feature type="compositionally biased region" description="Basic and acidic residues" evidence="1">
    <location>
        <begin position="114"/>
        <end position="127"/>
    </location>
</feature>
<dbReference type="RefSeq" id="WP_108953813.1">
    <property type="nucleotide sequence ID" value="NZ_BEVZ01000003.1"/>
</dbReference>
<proteinExistence type="predicted"/>
<name>A0ABV2YBQ8_9ACTN</name>
<dbReference type="Pfam" id="PF17230">
    <property type="entry name" value="DUF5304"/>
    <property type="match status" value="1"/>
</dbReference>
<sequence>MSEKPEGRTGDSDAWADACAEDLRAERERHRERRGGDDGTGSAAEELRKLASAVADRLASFQGQAQLLGAAEQVVRQARAAVEPVVERNPEVFRHLAAAGSELLAAYRSAVQSQERRWTAGEQRPADRPGGSSQAPSADRPRDDGEDGGPAGGQRIDVD</sequence>
<organism evidence="2 3">
    <name type="scientific">Streptomyces fragilis</name>
    <dbReference type="NCBI Taxonomy" id="67301"/>
    <lineage>
        <taxon>Bacteria</taxon>
        <taxon>Bacillati</taxon>
        <taxon>Actinomycetota</taxon>
        <taxon>Actinomycetes</taxon>
        <taxon>Kitasatosporales</taxon>
        <taxon>Streptomycetaceae</taxon>
        <taxon>Streptomyces</taxon>
    </lineage>
</organism>
<gene>
    <name evidence="2" type="ORF">AB0E65_02830</name>
</gene>
<dbReference type="InterPro" id="IPR035183">
    <property type="entry name" value="DUF5304"/>
</dbReference>
<feature type="region of interest" description="Disordered" evidence="1">
    <location>
        <begin position="113"/>
        <end position="159"/>
    </location>
</feature>
<keyword evidence="3" id="KW-1185">Reference proteome</keyword>
<feature type="compositionally biased region" description="Basic and acidic residues" evidence="1">
    <location>
        <begin position="1"/>
        <end position="11"/>
    </location>
</feature>
<dbReference type="Proteomes" id="UP001550850">
    <property type="component" value="Unassembled WGS sequence"/>
</dbReference>
<accession>A0ABV2YBQ8</accession>
<feature type="compositionally biased region" description="Basic and acidic residues" evidence="1">
    <location>
        <begin position="21"/>
        <end position="37"/>
    </location>
</feature>
<dbReference type="EMBL" id="JBEZUR010000002">
    <property type="protein sequence ID" value="MEU3553165.1"/>
    <property type="molecule type" value="Genomic_DNA"/>
</dbReference>
<evidence type="ECO:0000313" key="3">
    <source>
        <dbReference type="Proteomes" id="UP001550850"/>
    </source>
</evidence>